<evidence type="ECO:0000313" key="3">
    <source>
        <dbReference type="Proteomes" id="UP001331761"/>
    </source>
</evidence>
<dbReference type="EMBL" id="WIXE01021747">
    <property type="protein sequence ID" value="KAK5968094.1"/>
    <property type="molecule type" value="Genomic_DNA"/>
</dbReference>
<keyword evidence="3" id="KW-1185">Reference proteome</keyword>
<accession>A0AAN8F2T5</accession>
<dbReference type="AlphaFoldDB" id="A0AAN8F2T5"/>
<proteinExistence type="predicted"/>
<name>A0AAN8F2T5_TRICO</name>
<feature type="transmembrane region" description="Helical" evidence="1">
    <location>
        <begin position="52"/>
        <end position="76"/>
    </location>
</feature>
<reference evidence="2 3" key="1">
    <citation type="submission" date="2019-10" db="EMBL/GenBank/DDBJ databases">
        <title>Assembly and Annotation for the nematode Trichostrongylus colubriformis.</title>
        <authorList>
            <person name="Martin J."/>
        </authorList>
    </citation>
    <scope>NUCLEOTIDE SEQUENCE [LARGE SCALE GENOMIC DNA]</scope>
    <source>
        <strain evidence="2">G859</strain>
        <tissue evidence="2">Whole worm</tissue>
    </source>
</reference>
<comment type="caution">
    <text evidence="2">The sequence shown here is derived from an EMBL/GenBank/DDBJ whole genome shotgun (WGS) entry which is preliminary data.</text>
</comment>
<feature type="transmembrane region" description="Helical" evidence="1">
    <location>
        <begin position="21"/>
        <end position="46"/>
    </location>
</feature>
<evidence type="ECO:0000313" key="2">
    <source>
        <dbReference type="EMBL" id="KAK5968094.1"/>
    </source>
</evidence>
<organism evidence="2 3">
    <name type="scientific">Trichostrongylus colubriformis</name>
    <name type="common">Black scour worm</name>
    <dbReference type="NCBI Taxonomy" id="6319"/>
    <lineage>
        <taxon>Eukaryota</taxon>
        <taxon>Metazoa</taxon>
        <taxon>Ecdysozoa</taxon>
        <taxon>Nematoda</taxon>
        <taxon>Chromadorea</taxon>
        <taxon>Rhabditida</taxon>
        <taxon>Rhabditina</taxon>
        <taxon>Rhabditomorpha</taxon>
        <taxon>Strongyloidea</taxon>
        <taxon>Trichostrongylidae</taxon>
        <taxon>Trichostrongylus</taxon>
    </lineage>
</organism>
<dbReference type="Proteomes" id="UP001331761">
    <property type="component" value="Unassembled WGS sequence"/>
</dbReference>
<protein>
    <submittedName>
        <fullName evidence="2">Uncharacterized protein</fullName>
    </submittedName>
</protein>
<sequence>MDTPVFDKSKLSHIKKGPSSAATVLTMAGMFVVGILLMMSGTIVLIVVSSEVFIFIFHANPNLFWSLFLVTLTILAHL</sequence>
<keyword evidence="1" id="KW-0472">Membrane</keyword>
<keyword evidence="1" id="KW-1133">Transmembrane helix</keyword>
<keyword evidence="1" id="KW-0812">Transmembrane</keyword>
<gene>
    <name evidence="2" type="ORF">GCK32_021800</name>
</gene>
<evidence type="ECO:0000256" key="1">
    <source>
        <dbReference type="SAM" id="Phobius"/>
    </source>
</evidence>